<accession>A0ABT3A9Q1</accession>
<sequence length="235" mass="26570">MDDLQFRRTIYADPNTTSDEVKQAANQDPNKQRSWDEVRNLDKAIHDASQIEIPEGLAERLILKQSFEQHQQTKTKRNAVFGIAASIVFVFGFSFILWQQQPANIADHALAHVYHEADGYALKVSDDIPMDVINARISSIGAKFASNLGRVYFASHCFFDSVKSFHMVVDGEEGKVTVFVIPKTEGDTSKRFFSDDNLHGEIIEYPTAHLVMVADKGQSFDEVKKRVEENIRFSA</sequence>
<keyword evidence="2" id="KW-0812">Transmembrane</keyword>
<keyword evidence="2" id="KW-0472">Membrane</keyword>
<evidence type="ECO:0000256" key="2">
    <source>
        <dbReference type="SAM" id="Phobius"/>
    </source>
</evidence>
<feature type="compositionally biased region" description="Polar residues" evidence="1">
    <location>
        <begin position="15"/>
        <end position="29"/>
    </location>
</feature>
<feature type="transmembrane region" description="Helical" evidence="2">
    <location>
        <begin position="79"/>
        <end position="98"/>
    </location>
</feature>
<dbReference type="InterPro" id="IPR021806">
    <property type="entry name" value="DUF3379"/>
</dbReference>
<comment type="caution">
    <text evidence="3">The sequence shown here is derived from an EMBL/GenBank/DDBJ whole genome shotgun (WGS) entry which is preliminary data.</text>
</comment>
<dbReference type="EMBL" id="JAOWKX010000006">
    <property type="protein sequence ID" value="MCV2885408.1"/>
    <property type="molecule type" value="Genomic_DNA"/>
</dbReference>
<keyword evidence="4" id="KW-1185">Reference proteome</keyword>
<dbReference type="Pfam" id="PF11859">
    <property type="entry name" value="DUF3379"/>
    <property type="match status" value="1"/>
</dbReference>
<evidence type="ECO:0000256" key="1">
    <source>
        <dbReference type="SAM" id="MobiDB-lite"/>
    </source>
</evidence>
<evidence type="ECO:0000313" key="3">
    <source>
        <dbReference type="EMBL" id="MCV2885408.1"/>
    </source>
</evidence>
<keyword evidence="2" id="KW-1133">Transmembrane helix</keyword>
<gene>
    <name evidence="3" type="ORF">OE749_11955</name>
</gene>
<name>A0ABT3A9Q1_9ALTE</name>
<proteinExistence type="predicted"/>
<reference evidence="3 4" key="1">
    <citation type="submission" date="2022-10" db="EMBL/GenBank/DDBJ databases">
        <title>Aestuariibacter sp. AA17 isolated from Montipora capitata coral fragment.</title>
        <authorList>
            <person name="Emsley S.A."/>
            <person name="Pfannmuller K.M."/>
            <person name="Loughran R.M."/>
            <person name="Shlafstein M."/>
            <person name="Papke E."/>
            <person name="Saw J.H."/>
            <person name="Ushijima B."/>
            <person name="Videau P."/>
        </authorList>
    </citation>
    <scope>NUCLEOTIDE SEQUENCE [LARGE SCALE GENOMIC DNA]</scope>
    <source>
        <strain evidence="3 4">AA17</strain>
    </source>
</reference>
<protein>
    <submittedName>
        <fullName evidence="3">DUF3379 domain-containing protein</fullName>
    </submittedName>
</protein>
<dbReference type="Proteomes" id="UP001652504">
    <property type="component" value="Unassembled WGS sequence"/>
</dbReference>
<evidence type="ECO:0000313" key="4">
    <source>
        <dbReference type="Proteomes" id="UP001652504"/>
    </source>
</evidence>
<dbReference type="RefSeq" id="WP_263712701.1">
    <property type="nucleotide sequence ID" value="NZ_JAOWKX010000006.1"/>
</dbReference>
<feature type="region of interest" description="Disordered" evidence="1">
    <location>
        <begin position="15"/>
        <end position="34"/>
    </location>
</feature>
<organism evidence="3 4">
    <name type="scientific">Fluctibacter corallii</name>
    <dbReference type="NCBI Taxonomy" id="2984329"/>
    <lineage>
        <taxon>Bacteria</taxon>
        <taxon>Pseudomonadati</taxon>
        <taxon>Pseudomonadota</taxon>
        <taxon>Gammaproteobacteria</taxon>
        <taxon>Alteromonadales</taxon>
        <taxon>Alteromonadaceae</taxon>
        <taxon>Fluctibacter</taxon>
    </lineage>
</organism>